<dbReference type="EMBL" id="LVYI01000003">
    <property type="protein sequence ID" value="OAP61869.1"/>
    <property type="molecule type" value="Genomic_DNA"/>
</dbReference>
<feature type="region of interest" description="Disordered" evidence="1">
    <location>
        <begin position="460"/>
        <end position="569"/>
    </location>
</feature>
<feature type="region of interest" description="Disordered" evidence="1">
    <location>
        <begin position="149"/>
        <end position="215"/>
    </location>
</feature>
<organism evidence="3 4">
    <name type="scientific">Fonsecaea erecta</name>
    <dbReference type="NCBI Taxonomy" id="1367422"/>
    <lineage>
        <taxon>Eukaryota</taxon>
        <taxon>Fungi</taxon>
        <taxon>Dikarya</taxon>
        <taxon>Ascomycota</taxon>
        <taxon>Pezizomycotina</taxon>
        <taxon>Eurotiomycetes</taxon>
        <taxon>Chaetothyriomycetidae</taxon>
        <taxon>Chaetothyriales</taxon>
        <taxon>Herpotrichiellaceae</taxon>
        <taxon>Fonsecaea</taxon>
    </lineage>
</organism>
<dbReference type="Proteomes" id="UP000078343">
    <property type="component" value="Unassembled WGS sequence"/>
</dbReference>
<dbReference type="OrthoDB" id="4154893at2759"/>
<feature type="compositionally biased region" description="Low complexity" evidence="1">
    <location>
        <begin position="245"/>
        <end position="319"/>
    </location>
</feature>
<feature type="compositionally biased region" description="Low complexity" evidence="1">
    <location>
        <begin position="1063"/>
        <end position="1135"/>
    </location>
</feature>
<feature type="compositionally biased region" description="Low complexity" evidence="1">
    <location>
        <begin position="1148"/>
        <end position="1253"/>
    </location>
</feature>
<feature type="compositionally biased region" description="Low complexity" evidence="1">
    <location>
        <begin position="149"/>
        <end position="214"/>
    </location>
</feature>
<feature type="compositionally biased region" description="Polar residues" evidence="1">
    <location>
        <begin position="1136"/>
        <end position="1147"/>
    </location>
</feature>
<feature type="region of interest" description="Disordered" evidence="1">
    <location>
        <begin position="605"/>
        <end position="637"/>
    </location>
</feature>
<evidence type="ECO:0000256" key="1">
    <source>
        <dbReference type="SAM" id="MobiDB-lite"/>
    </source>
</evidence>
<dbReference type="InterPro" id="IPR057230">
    <property type="entry name" value="DUF7908"/>
</dbReference>
<keyword evidence="4" id="KW-1185">Reference proteome</keyword>
<feature type="region of interest" description="Disordered" evidence="1">
    <location>
        <begin position="244"/>
        <end position="319"/>
    </location>
</feature>
<feature type="region of interest" description="Disordered" evidence="1">
    <location>
        <begin position="1266"/>
        <end position="1286"/>
    </location>
</feature>
<feature type="compositionally biased region" description="Low complexity" evidence="1">
    <location>
        <begin position="605"/>
        <end position="627"/>
    </location>
</feature>
<feature type="domain" description="DUF7908" evidence="2">
    <location>
        <begin position="1418"/>
        <end position="1549"/>
    </location>
</feature>
<accession>A0A178ZPW5</accession>
<dbReference type="GeneID" id="30008241"/>
<dbReference type="RefSeq" id="XP_018695236.1">
    <property type="nucleotide sequence ID" value="XM_018835586.1"/>
</dbReference>
<feature type="compositionally biased region" description="Low complexity" evidence="1">
    <location>
        <begin position="486"/>
        <end position="567"/>
    </location>
</feature>
<feature type="domain" description="DUF7908" evidence="2">
    <location>
        <begin position="347"/>
        <end position="474"/>
    </location>
</feature>
<reference evidence="3 4" key="1">
    <citation type="submission" date="2016-04" db="EMBL/GenBank/DDBJ databases">
        <title>Draft genome of Fonsecaea erecta CBS 125763.</title>
        <authorList>
            <person name="Weiss V.A."/>
            <person name="Vicente V.A."/>
            <person name="Raittz R.T."/>
            <person name="Moreno L.F."/>
            <person name="De Souza E.M."/>
            <person name="Pedrosa F.O."/>
            <person name="Steffens M.B."/>
            <person name="Faoro H."/>
            <person name="Tadra-Sfeir M.Z."/>
            <person name="Najafzadeh M.J."/>
            <person name="Felipe M.S."/>
            <person name="Teixeira M."/>
            <person name="Sun J."/>
            <person name="Xi L."/>
            <person name="Gomes R."/>
            <person name="De Azevedo C.M."/>
            <person name="Salgado C.G."/>
            <person name="Da Silva M.B."/>
            <person name="Nascimento M.F."/>
            <person name="Queiroz-Telles F."/>
            <person name="Attili D.S."/>
            <person name="Gorbushina A."/>
        </authorList>
    </citation>
    <scope>NUCLEOTIDE SEQUENCE [LARGE SCALE GENOMIC DNA]</scope>
    <source>
        <strain evidence="3 4">CBS 125763</strain>
    </source>
</reference>
<feature type="region of interest" description="Disordered" evidence="1">
    <location>
        <begin position="1012"/>
        <end position="1046"/>
    </location>
</feature>
<feature type="region of interest" description="Disordered" evidence="1">
    <location>
        <begin position="1557"/>
        <end position="1602"/>
    </location>
</feature>
<dbReference type="STRING" id="1367422.A0A178ZPW5"/>
<feature type="compositionally biased region" description="Low complexity" evidence="1">
    <location>
        <begin position="821"/>
        <end position="858"/>
    </location>
</feature>
<name>A0A178ZPW5_9EURO</name>
<feature type="region of interest" description="Disordered" evidence="1">
    <location>
        <begin position="1365"/>
        <end position="1384"/>
    </location>
</feature>
<feature type="compositionally biased region" description="Low complexity" evidence="1">
    <location>
        <begin position="1558"/>
        <end position="1602"/>
    </location>
</feature>
<feature type="region of interest" description="Disordered" evidence="1">
    <location>
        <begin position="1304"/>
        <end position="1342"/>
    </location>
</feature>
<dbReference type="Pfam" id="PF25485">
    <property type="entry name" value="DUF7908"/>
    <property type="match status" value="2"/>
</dbReference>
<comment type="caution">
    <text evidence="3">The sequence shown here is derived from an EMBL/GenBank/DDBJ whole genome shotgun (WGS) entry which is preliminary data.</text>
</comment>
<evidence type="ECO:0000313" key="4">
    <source>
        <dbReference type="Proteomes" id="UP000078343"/>
    </source>
</evidence>
<feature type="region of interest" description="Disordered" evidence="1">
    <location>
        <begin position="1063"/>
        <end position="1253"/>
    </location>
</feature>
<evidence type="ECO:0000313" key="3">
    <source>
        <dbReference type="EMBL" id="OAP61869.1"/>
    </source>
</evidence>
<gene>
    <name evidence="3" type="ORF">AYL99_04072</name>
</gene>
<feature type="region of interest" description="Disordered" evidence="1">
    <location>
        <begin position="774"/>
        <end position="858"/>
    </location>
</feature>
<proteinExistence type="predicted"/>
<evidence type="ECO:0000259" key="2">
    <source>
        <dbReference type="Pfam" id="PF25485"/>
    </source>
</evidence>
<feature type="compositionally biased region" description="Low complexity" evidence="1">
    <location>
        <begin position="774"/>
        <end position="809"/>
    </location>
</feature>
<sequence length="1974" mass="202053">MLPPQRPSLDLSLLALAIRPPPLAGLEWFRASLIRGSHPEVKLGIGVSLNYLATGFDISHDFAAYDFTFCVWVIPNYCSWDFDLCSSARKFNQQFPIGINLTIEPRYTSVYFHTHACTTTSSPVAISTTTPGTTAALSTVTTSTTSALTPVTTSTTTPSTVDIPTTTQGTSSTLTPEITSTTTPSTVDIPTTTQGTSSTLTPEITSTASTTTSSPECSFETITTTLKKRDVLEVRTVTVPAAGCSVTSSTTSDPDSFSSTTPSTVGISTTTPGSSSSGSTTSASGPSVETSTTVPPDPATSTSVTTSTPAGGDGLPSTTSLTTVAVTVTTSGTSSTTLTADTSAPTAGQPFSLIVNNGGTGKHKRDILVVGYVNGALVLVSSPDDAVAFILTSDGVLMIFGTSLVVGFGGGSGTSALTIYSSVSAMPTTIVWSVSGGALILPGAGFCVGANNVMSVTVGSATDSSCTPVTPVPDTDPDSYNTEVASTVTPSPQTTTSNTPGLSSTTVDATTTTDSLPLATTTGVTSPTSSPESPTSSPVNPTSSPDSPTSTPDSPTSSPVNPTSTPDIPTSSFTSAVYVSTSSPTSSPSSPVSSSTTAVYVSTSSSVVLDSTTSDSSPSTTTTTTTSKSEETSGPNCSILPLSDQTAPDGTQYTQFFYSCNAAIPTTLGDSYSSATSGVEDFSTDPTAFLSQCVATAEQLGASVWTYYQSSSDFNWHCGFWNGLVADDDIFVDDPTVFTMNAMTVLGADGSPSSTTTSSSSTTTSTIFFTASSTTSASPTTSTSLTSSTSSSLSPTTDSSTSSSLSTTADEPTSSSLFVPSDASTSSSLSSTSSLATTSSTATPTSFASPTTSSVTSTTSSANCVATSASVGDVLNTPNGNSWIDFFSSGCGLSLDWQTLNFNNLYVYQRSDYTFDEALLDCAEVADNDGSAVFEFETDTRNNDRWVCWTLNDITNDPSQFQPYPGIADAYGWYLPSRLVSVTTTTSASASTTTSAPISTLSTLILTSASTATTTDSAVAPPTTSSILTTTSDSAGTTTTFGLPLPTTASTLTTTSASTATTTASSTLTSSSSTTSATTTGAPSIDSTTSTPSVDSTTSTSSLDSTTSTPSIDSTTSTPLFDSTTSTPSVDSTTSIATTSTPESFVATSTTSFESTTSTSSLDSTTSTSSFDSSTTSTSSLDSTTSTSSLDSTTSTLSIDSTTSIVRTSTSAPVTTSTSSFDGSTSTPLFDSSTTSTFSIDSTTSTPPIDSTTSIVTTSTLVPVTTSTSSFDGSTSTPSVDSTTSIVTTSTSVSATTSILSFDSTTSTSSLDSRTTSTSSLDSTTSTLSFDSTTSTSSFESRTTSITTTSTSALVTTTSITTLDDTTTSTSVTSTGTTTTDGTTTSTSVLISTTGITTTTVPITSTSASVTTTETTTSTSTFYLAAETVVTTRKVKRDTEYLALNPQTGLSSLVDSEAEASTFTIADDDSLMVVVDGTPVWVGLTIVTPTQLVMETVAPNPPVTASIDSNGVLTISSVAAECILNGGLVVSKDGSIPDGCVPVTLVAVSGNVAIPVGSSTTGTTTSSSPVLTTSSATATTTSSTTTSSATTTSATSTTTTPACTPSPIGDVTAYYNTTQIFRDVFTGCGESLEGATAGGLEYLPKQFAVSWQASENWEGWTFDNAVSRCVQYAVDEGSTAVEFYIDVDQNWFCVGVNNVAFNESSFYPDSTVVNVWGFVWENSCQNTPLDDIVASDGTVFSEFYTGCSASFQGNTPGGLQYLNRVVSVDWLAPDYSGYTFDAAVQSCADDTTSQGGTMFEFYVGSDDSWNCIAVNDLPAKSDSFYPDATVGQVWGFAITESTAVCEPSQLAGSIQLANGTTYDEFYDGCHVSLEGDANGGPGTMINVFGFNNPPGDDGNHGGWTLETSLQQCITDSAAAGATLVEFYENSDEEPTWYCFGVVDVPAQEDSFYGDGTVNRLWAFKLDESTLPTTN</sequence>
<protein>
    <recommendedName>
        <fullName evidence="2">DUF7908 domain-containing protein</fullName>
    </recommendedName>
</protein>